<gene>
    <name evidence="1" type="ORF">BLL37_26860</name>
</gene>
<dbReference type="AlphaFoldDB" id="A0A1V2J661"/>
<organism evidence="1 2">
    <name type="scientific">Pseudomonas azotoformans</name>
    <dbReference type="NCBI Taxonomy" id="47878"/>
    <lineage>
        <taxon>Bacteria</taxon>
        <taxon>Pseudomonadati</taxon>
        <taxon>Pseudomonadota</taxon>
        <taxon>Gammaproteobacteria</taxon>
        <taxon>Pseudomonadales</taxon>
        <taxon>Pseudomonadaceae</taxon>
        <taxon>Pseudomonas</taxon>
    </lineage>
</organism>
<dbReference type="OrthoDB" id="979776at2"/>
<evidence type="ECO:0000313" key="1">
    <source>
        <dbReference type="EMBL" id="ONH40917.1"/>
    </source>
</evidence>
<name>A0A1V2J661_PSEAZ</name>
<keyword evidence="2" id="KW-1185">Reference proteome</keyword>
<dbReference type="Proteomes" id="UP000188559">
    <property type="component" value="Unassembled WGS sequence"/>
</dbReference>
<dbReference type="EMBL" id="MNPV01000009">
    <property type="protein sequence ID" value="ONH40917.1"/>
    <property type="molecule type" value="Genomic_DNA"/>
</dbReference>
<sequence>MTYSLAVAQKHFYSWAACRAAQAGSAKAPRKELLGALQHSGAIEYLNQKPAPAPTAEQFDTLFYNWVERAIAFLKTEHQKKVSFGVLAKLISVYLKGAWVLHSSQNCALARQIHPPIDSILLQTIDSLKGTNLSKQYKWQKLDRTQYERLIHSLRSIASNSPLWQIEEHWQP</sequence>
<dbReference type="GeneID" id="61619670"/>
<accession>A0A1V2J661</accession>
<proteinExistence type="predicted"/>
<protein>
    <submittedName>
        <fullName evidence="1">Uncharacterized protein</fullName>
    </submittedName>
</protein>
<reference evidence="1 2" key="1">
    <citation type="submission" date="2016-10" db="EMBL/GenBank/DDBJ databases">
        <title>Pseudomonas lactis sp. nov. and Pseudomonas paralactis sp. nov., isolated from bovine raw milk.</title>
        <authorList>
            <person name="Von Neubeck M."/>
            <person name="Huptas C."/>
            <person name="Glueck C."/>
            <person name="Krewinkel M."/>
            <person name="Stoeckel M."/>
            <person name="Stressler T."/>
            <person name="Fischer L."/>
            <person name="Hinrichs J."/>
            <person name="Scherer S."/>
            <person name="Wenning M."/>
        </authorList>
    </citation>
    <scope>NUCLEOTIDE SEQUENCE [LARGE SCALE GENOMIC DNA]</scope>
    <source>
        <strain evidence="1 2">DSM 18862</strain>
    </source>
</reference>
<dbReference type="RefSeq" id="WP_071493577.1">
    <property type="nucleotide sequence ID" value="NZ_LT629702.1"/>
</dbReference>
<evidence type="ECO:0000313" key="2">
    <source>
        <dbReference type="Proteomes" id="UP000188559"/>
    </source>
</evidence>
<comment type="caution">
    <text evidence="1">The sequence shown here is derived from an EMBL/GenBank/DDBJ whole genome shotgun (WGS) entry which is preliminary data.</text>
</comment>